<dbReference type="InterPro" id="IPR002401">
    <property type="entry name" value="Cyt_P450_E_grp-I"/>
</dbReference>
<dbReference type="Gene3D" id="1.10.630.10">
    <property type="entry name" value="Cytochrome P450"/>
    <property type="match status" value="1"/>
</dbReference>
<evidence type="ECO:0000256" key="7">
    <source>
        <dbReference type="ARBA" id="ARBA00022723"/>
    </source>
</evidence>
<dbReference type="GO" id="GO:0005506">
    <property type="term" value="F:iron ion binding"/>
    <property type="evidence" value="ECO:0007669"/>
    <property type="project" value="InterPro"/>
</dbReference>
<evidence type="ECO:0000256" key="4">
    <source>
        <dbReference type="ARBA" id="ARBA00004406"/>
    </source>
</evidence>
<dbReference type="Pfam" id="PF00067">
    <property type="entry name" value="p450"/>
    <property type="match status" value="1"/>
</dbReference>
<dbReference type="PANTHER" id="PTHR24300">
    <property type="entry name" value="CYTOCHROME P450 508A4-RELATED"/>
    <property type="match status" value="1"/>
</dbReference>
<dbReference type="Proteomes" id="UP000094527">
    <property type="component" value="Unassembled WGS sequence"/>
</dbReference>
<keyword evidence="9" id="KW-0492">Microsome</keyword>
<dbReference type="PROSITE" id="PS00086">
    <property type="entry name" value="CYTOCHROME_P450"/>
    <property type="match status" value="1"/>
</dbReference>
<dbReference type="InterPro" id="IPR001128">
    <property type="entry name" value="Cyt_P450"/>
</dbReference>
<dbReference type="PANTHER" id="PTHR24300:SF376">
    <property type="entry name" value="CYTOCHROME P450 15A1"/>
    <property type="match status" value="1"/>
</dbReference>
<dbReference type="OMA" id="INEWANE"/>
<dbReference type="GO" id="GO:0020037">
    <property type="term" value="F:heme binding"/>
    <property type="evidence" value="ECO:0007669"/>
    <property type="project" value="InterPro"/>
</dbReference>
<dbReference type="EMBL" id="LJIJ01003421">
    <property type="protein sequence ID" value="ODM88574.1"/>
    <property type="molecule type" value="Genomic_DNA"/>
</dbReference>
<dbReference type="PRINTS" id="PR00385">
    <property type="entry name" value="P450"/>
</dbReference>
<comment type="caution">
    <text evidence="16">The sequence shown here is derived from an EMBL/GenBank/DDBJ whole genome shotgun (WGS) entry which is preliminary data.</text>
</comment>
<organism evidence="16 17">
    <name type="scientific">Orchesella cincta</name>
    <name type="common">Springtail</name>
    <name type="synonym">Podura cincta</name>
    <dbReference type="NCBI Taxonomy" id="48709"/>
    <lineage>
        <taxon>Eukaryota</taxon>
        <taxon>Metazoa</taxon>
        <taxon>Ecdysozoa</taxon>
        <taxon>Arthropoda</taxon>
        <taxon>Hexapoda</taxon>
        <taxon>Collembola</taxon>
        <taxon>Entomobryomorpha</taxon>
        <taxon>Entomobryoidea</taxon>
        <taxon>Orchesellidae</taxon>
        <taxon>Orchesellinae</taxon>
        <taxon>Orchesella</taxon>
    </lineage>
</organism>
<dbReference type="InterPro" id="IPR017972">
    <property type="entry name" value="Cyt_P450_CS"/>
</dbReference>
<dbReference type="FunFam" id="1.10.630.10:FF:000238">
    <property type="entry name" value="Cytochrome P450 2A6"/>
    <property type="match status" value="1"/>
</dbReference>
<keyword evidence="7 14" id="KW-0479">Metal-binding</keyword>
<comment type="cofactor">
    <cofactor evidence="1 14">
        <name>heme</name>
        <dbReference type="ChEBI" id="CHEBI:30413"/>
    </cofactor>
</comment>
<gene>
    <name evidence="16" type="ORF">Ocin01_18110</name>
</gene>
<name>A0A1D2M6M6_ORCCI</name>
<dbReference type="GO" id="GO:0016712">
    <property type="term" value="F:oxidoreductase activity, acting on paired donors, with incorporation or reduction of molecular oxygen, reduced flavin or flavoprotein as one donor, and incorporation of one atom of oxygen"/>
    <property type="evidence" value="ECO:0007669"/>
    <property type="project" value="TreeGrafter"/>
</dbReference>
<dbReference type="GO" id="GO:0006082">
    <property type="term" value="P:organic acid metabolic process"/>
    <property type="evidence" value="ECO:0007669"/>
    <property type="project" value="TreeGrafter"/>
</dbReference>
<evidence type="ECO:0000256" key="9">
    <source>
        <dbReference type="ARBA" id="ARBA00022848"/>
    </source>
</evidence>
<keyword evidence="10 15" id="KW-0560">Oxidoreductase</keyword>
<evidence type="ECO:0000256" key="1">
    <source>
        <dbReference type="ARBA" id="ARBA00001971"/>
    </source>
</evidence>
<dbReference type="PRINTS" id="PR00463">
    <property type="entry name" value="EP450I"/>
</dbReference>
<reference evidence="16 17" key="1">
    <citation type="journal article" date="2016" name="Genome Biol. Evol.">
        <title>Gene Family Evolution Reflects Adaptation to Soil Environmental Stressors in the Genome of the Collembolan Orchesella cincta.</title>
        <authorList>
            <person name="Faddeeva-Vakhrusheva A."/>
            <person name="Derks M.F."/>
            <person name="Anvar S.Y."/>
            <person name="Agamennone V."/>
            <person name="Suring W."/>
            <person name="Smit S."/>
            <person name="van Straalen N.M."/>
            <person name="Roelofs D."/>
        </authorList>
    </citation>
    <scope>NUCLEOTIDE SEQUENCE [LARGE SCALE GENOMIC DNA]</scope>
    <source>
        <tissue evidence="16">Mixed pool</tissue>
    </source>
</reference>
<keyword evidence="12 15" id="KW-0503">Monooxygenase</keyword>
<feature type="binding site" description="axial binding residue" evidence="14">
    <location>
        <position position="465"/>
    </location>
    <ligand>
        <name>heme</name>
        <dbReference type="ChEBI" id="CHEBI:30413"/>
    </ligand>
    <ligandPart>
        <name>Fe</name>
        <dbReference type="ChEBI" id="CHEBI:18248"/>
    </ligandPart>
</feature>
<evidence type="ECO:0000313" key="17">
    <source>
        <dbReference type="Proteomes" id="UP000094527"/>
    </source>
</evidence>
<dbReference type="GO" id="GO:0005789">
    <property type="term" value="C:endoplasmic reticulum membrane"/>
    <property type="evidence" value="ECO:0007669"/>
    <property type="project" value="UniProtKB-SubCell"/>
</dbReference>
<dbReference type="InterPro" id="IPR036396">
    <property type="entry name" value="Cyt_P450_sf"/>
</dbReference>
<evidence type="ECO:0000256" key="10">
    <source>
        <dbReference type="ARBA" id="ARBA00023002"/>
    </source>
</evidence>
<dbReference type="OrthoDB" id="6419025at2759"/>
<keyword evidence="17" id="KW-1185">Reference proteome</keyword>
<evidence type="ECO:0000256" key="11">
    <source>
        <dbReference type="ARBA" id="ARBA00023004"/>
    </source>
</evidence>
<dbReference type="STRING" id="48709.A0A1D2M6M6"/>
<dbReference type="AlphaFoldDB" id="A0A1D2M6M6"/>
<evidence type="ECO:0000256" key="5">
    <source>
        <dbReference type="ARBA" id="ARBA00010617"/>
    </source>
</evidence>
<comment type="similarity">
    <text evidence="5 15">Belongs to the cytochrome P450 family.</text>
</comment>
<keyword evidence="6 14" id="KW-0349">Heme</keyword>
<protein>
    <submittedName>
        <fullName evidence="16">Cytochrome P450 2J6</fullName>
    </submittedName>
</protein>
<comment type="function">
    <text evidence="2">May be involved in the metabolism of insect hormones and in the breakdown of synthetic insecticides.</text>
</comment>
<proteinExistence type="inferred from homology"/>
<evidence type="ECO:0000256" key="13">
    <source>
        <dbReference type="ARBA" id="ARBA00023136"/>
    </source>
</evidence>
<evidence type="ECO:0000256" key="12">
    <source>
        <dbReference type="ARBA" id="ARBA00023033"/>
    </source>
</evidence>
<evidence type="ECO:0000256" key="14">
    <source>
        <dbReference type="PIRSR" id="PIRSR602401-1"/>
    </source>
</evidence>
<evidence type="ECO:0000256" key="6">
    <source>
        <dbReference type="ARBA" id="ARBA00022617"/>
    </source>
</evidence>
<evidence type="ECO:0000256" key="3">
    <source>
        <dbReference type="ARBA" id="ARBA00004174"/>
    </source>
</evidence>
<dbReference type="GO" id="GO:0008395">
    <property type="term" value="F:steroid hydroxylase activity"/>
    <property type="evidence" value="ECO:0007669"/>
    <property type="project" value="TreeGrafter"/>
</dbReference>
<evidence type="ECO:0000256" key="2">
    <source>
        <dbReference type="ARBA" id="ARBA00003690"/>
    </source>
</evidence>
<sequence>MMIIESSHFYLGKISAIELFSELCYIYKMPLLTSEIIWAVAVALTIYIIYTKSKWKNVVHQYPPGPPGLPVLGNILQLGSTPQKKMMEWARKYGKIYSINIGMEYCVVVNDHKLIKELLSDISSTGRPDNPIQLSVSEGRHGIVNTDGEVWEAQRRFVLRKLRDVGFAKTSVEGMILDEISVFLDWLESKNESPVSCFRLFNTAVVNALWYIVTGEKNEWSGSESKSELLRVADDFIPSFQATFKTGLLLMPFLRHIIPELSGWNRLQNAIQGINRLCEKVVQRHKAQFDPSCPKDFVDEYLIEISKTTDHKSSFYGKLGEMNLKITLADLSTTLSWIMLYLSQYTAVQKKLQAEIDTVVGSSRLPALSDKKQIPYLEAVVQEVLRLSPLLPNLVPHAMIADKVFHGFLLPKGAKIFSNVYACAHDPEIWGDPENFRPERFISEDGTTISRHEAVLPFSVGRRACIGETLARDTLFLFIACILQRFDIVPDPAQPHPDFEPEVGPMLVPKPFTIIAKKRNVSN</sequence>
<keyword evidence="13" id="KW-0472">Membrane</keyword>
<evidence type="ECO:0000256" key="8">
    <source>
        <dbReference type="ARBA" id="ARBA00022824"/>
    </source>
</evidence>
<evidence type="ECO:0000313" key="16">
    <source>
        <dbReference type="EMBL" id="ODM88574.1"/>
    </source>
</evidence>
<evidence type="ECO:0000256" key="15">
    <source>
        <dbReference type="RuleBase" id="RU000461"/>
    </source>
</evidence>
<keyword evidence="8" id="KW-0256">Endoplasmic reticulum</keyword>
<comment type="subcellular location">
    <subcellularLocation>
        <location evidence="4">Endoplasmic reticulum membrane</location>
        <topology evidence="4">Peripheral membrane protein</topology>
    </subcellularLocation>
    <subcellularLocation>
        <location evidence="3">Microsome membrane</location>
        <topology evidence="3">Peripheral membrane protein</topology>
    </subcellularLocation>
</comment>
<dbReference type="InterPro" id="IPR050182">
    <property type="entry name" value="Cytochrome_P450_fam2"/>
</dbReference>
<accession>A0A1D2M6M6</accession>
<dbReference type="SUPFAM" id="SSF48264">
    <property type="entry name" value="Cytochrome P450"/>
    <property type="match status" value="1"/>
</dbReference>
<keyword evidence="11 14" id="KW-0408">Iron</keyword>
<dbReference type="GO" id="GO:0006805">
    <property type="term" value="P:xenobiotic metabolic process"/>
    <property type="evidence" value="ECO:0007669"/>
    <property type="project" value="TreeGrafter"/>
</dbReference>